<dbReference type="Pfam" id="PF00126">
    <property type="entry name" value="HTH_1"/>
    <property type="match status" value="1"/>
</dbReference>
<keyword evidence="3 6" id="KW-0238">DNA-binding</keyword>
<dbReference type="Gene3D" id="3.40.190.10">
    <property type="entry name" value="Periplasmic binding protein-like II"/>
    <property type="match status" value="2"/>
</dbReference>
<dbReference type="EMBL" id="VJWE01000012">
    <property type="protein sequence ID" value="TWG38182.1"/>
    <property type="molecule type" value="Genomic_DNA"/>
</dbReference>
<dbReference type="InterPro" id="IPR036390">
    <property type="entry name" value="WH_DNA-bd_sf"/>
</dbReference>
<evidence type="ECO:0000313" key="6">
    <source>
        <dbReference type="EMBL" id="TWG38182.1"/>
    </source>
</evidence>
<dbReference type="Gene3D" id="1.10.10.10">
    <property type="entry name" value="Winged helix-like DNA-binding domain superfamily/Winged helix DNA-binding domain"/>
    <property type="match status" value="1"/>
</dbReference>
<dbReference type="PANTHER" id="PTHR30126">
    <property type="entry name" value="HTH-TYPE TRANSCRIPTIONAL REGULATOR"/>
    <property type="match status" value="1"/>
</dbReference>
<reference evidence="6 7" key="1">
    <citation type="journal article" date="2015" name="Stand. Genomic Sci.">
        <title>Genomic Encyclopedia of Bacterial and Archaeal Type Strains, Phase III: the genomes of soil and plant-associated and newly described type strains.</title>
        <authorList>
            <person name="Whitman W.B."/>
            <person name="Woyke T."/>
            <person name="Klenk H.P."/>
            <person name="Zhou Y."/>
            <person name="Lilburn T.G."/>
            <person name="Beck B.J."/>
            <person name="De Vos P."/>
            <person name="Vandamme P."/>
            <person name="Eisen J.A."/>
            <person name="Garrity G."/>
            <person name="Hugenholtz P."/>
            <person name="Kyrpides N.C."/>
        </authorList>
    </citation>
    <scope>NUCLEOTIDE SEQUENCE [LARGE SCALE GENOMIC DNA]</scope>
    <source>
        <strain evidence="6 7">DSM 64</strain>
    </source>
</reference>
<dbReference type="PANTHER" id="PTHR30126:SF94">
    <property type="entry name" value="LYSR FAMILY TRANSCRIPTIONAL REGULATOR"/>
    <property type="match status" value="1"/>
</dbReference>
<organism evidence="6 7">
    <name type="scientific">Acidovorax delafieldii</name>
    <name type="common">Pseudomonas delafieldii</name>
    <dbReference type="NCBI Taxonomy" id="47920"/>
    <lineage>
        <taxon>Bacteria</taxon>
        <taxon>Pseudomonadati</taxon>
        <taxon>Pseudomonadota</taxon>
        <taxon>Betaproteobacteria</taxon>
        <taxon>Burkholderiales</taxon>
        <taxon>Comamonadaceae</taxon>
        <taxon>Acidovorax</taxon>
    </lineage>
</organism>
<dbReference type="Proteomes" id="UP000321485">
    <property type="component" value="Unassembled WGS sequence"/>
</dbReference>
<evidence type="ECO:0000313" key="7">
    <source>
        <dbReference type="Proteomes" id="UP000321485"/>
    </source>
</evidence>
<evidence type="ECO:0000256" key="4">
    <source>
        <dbReference type="ARBA" id="ARBA00023163"/>
    </source>
</evidence>
<comment type="similarity">
    <text evidence="1">Belongs to the LysR transcriptional regulatory family.</text>
</comment>
<dbReference type="AlphaFoldDB" id="A0A561XPZ3"/>
<dbReference type="GO" id="GO:0003700">
    <property type="term" value="F:DNA-binding transcription factor activity"/>
    <property type="evidence" value="ECO:0007669"/>
    <property type="project" value="InterPro"/>
</dbReference>
<keyword evidence="2" id="KW-0805">Transcription regulation</keyword>
<protein>
    <submittedName>
        <fullName evidence="6">DNA-binding transcriptional LysR family regulator</fullName>
    </submittedName>
</protein>
<evidence type="ECO:0000259" key="5">
    <source>
        <dbReference type="PROSITE" id="PS50931"/>
    </source>
</evidence>
<dbReference type="SUPFAM" id="SSF46785">
    <property type="entry name" value="Winged helix' DNA-binding domain"/>
    <property type="match status" value="1"/>
</dbReference>
<dbReference type="RefSeq" id="WP_146870895.1">
    <property type="nucleotide sequence ID" value="NZ_VJWE01000012.1"/>
</dbReference>
<dbReference type="PROSITE" id="PS50931">
    <property type="entry name" value="HTH_LYSR"/>
    <property type="match status" value="1"/>
</dbReference>
<keyword evidence="4" id="KW-0804">Transcription</keyword>
<dbReference type="Pfam" id="PF03466">
    <property type="entry name" value="LysR_substrate"/>
    <property type="match status" value="1"/>
</dbReference>
<gene>
    <name evidence="6" type="ORF">ATF69_2124</name>
</gene>
<dbReference type="SUPFAM" id="SSF53850">
    <property type="entry name" value="Periplasmic binding protein-like II"/>
    <property type="match status" value="1"/>
</dbReference>
<dbReference type="GeneID" id="51111188"/>
<accession>A0A561XPZ3</accession>
<dbReference type="CDD" id="cd05466">
    <property type="entry name" value="PBP2_LTTR_substrate"/>
    <property type="match status" value="1"/>
</dbReference>
<dbReference type="InterPro" id="IPR036388">
    <property type="entry name" value="WH-like_DNA-bd_sf"/>
</dbReference>
<comment type="caution">
    <text evidence="6">The sequence shown here is derived from an EMBL/GenBank/DDBJ whole genome shotgun (WGS) entry which is preliminary data.</text>
</comment>
<dbReference type="InterPro" id="IPR005119">
    <property type="entry name" value="LysR_subst-bd"/>
</dbReference>
<dbReference type="GO" id="GO:0000976">
    <property type="term" value="F:transcription cis-regulatory region binding"/>
    <property type="evidence" value="ECO:0007669"/>
    <property type="project" value="TreeGrafter"/>
</dbReference>
<evidence type="ECO:0000256" key="2">
    <source>
        <dbReference type="ARBA" id="ARBA00023015"/>
    </source>
</evidence>
<dbReference type="FunFam" id="1.10.10.10:FF:000001">
    <property type="entry name" value="LysR family transcriptional regulator"/>
    <property type="match status" value="1"/>
</dbReference>
<feature type="domain" description="HTH lysR-type" evidence="5">
    <location>
        <begin position="1"/>
        <end position="58"/>
    </location>
</feature>
<sequence>MTLKQLEAFYWAATCSSFAMAAERVHLSVSSLSKRIAELEASLGQVLFDRAGHRAALTESGTRLLPLAGALLQQADRLQQDMGSTTGLRGPCRLGVGELTAITWLPRLVEALAAVHPTLEVSVHVDVGAALAERLDKGELDVAVIAGPASRSALTSVPLAHARFAWCAGPGVAHGLRQMDADAMQSQPLVTLPQGSGVTHLIDDWLRQADARPARRLVCNHWGAIVGLLAQGSGIGLLPEGWAQALHAREVLQVLPSPAPLGSLGYALHSRRDDLRPLVSMLHGLAAQHADFTVASGAF</sequence>
<evidence type="ECO:0000256" key="3">
    <source>
        <dbReference type="ARBA" id="ARBA00023125"/>
    </source>
</evidence>
<proteinExistence type="inferred from homology"/>
<evidence type="ECO:0000256" key="1">
    <source>
        <dbReference type="ARBA" id="ARBA00009437"/>
    </source>
</evidence>
<dbReference type="InterPro" id="IPR000847">
    <property type="entry name" value="LysR_HTH_N"/>
</dbReference>
<name>A0A561XPZ3_ACIDE</name>